<dbReference type="Gene3D" id="2.70.20.50">
    <property type="entry name" value="Viral matrix protein, N-terminal domain"/>
    <property type="match status" value="1"/>
</dbReference>
<evidence type="ECO:0000256" key="1">
    <source>
        <dbReference type="ARBA" id="ARBA00004328"/>
    </source>
</evidence>
<dbReference type="InterPro" id="IPR000982">
    <property type="entry name" value="Matrix_Paramyxo_N"/>
</dbReference>
<comment type="subcellular location">
    <subcellularLocation>
        <location evidence="1">Virion</location>
    </subcellularLocation>
</comment>
<feature type="domain" description="Matrix protein N-terminal" evidence="5">
    <location>
        <begin position="8"/>
        <end position="172"/>
    </location>
</feature>
<gene>
    <name evidence="7" type="primary">M</name>
</gene>
<dbReference type="InterPro" id="IPR042540">
    <property type="entry name" value="Matrix_N"/>
</dbReference>
<dbReference type="Proteomes" id="UP001251390">
    <property type="component" value="Segment"/>
</dbReference>
<keyword evidence="8" id="KW-1185">Reference proteome</keyword>
<dbReference type="Pfam" id="PF23765">
    <property type="entry name" value="Matrix_Paramyxo_C"/>
    <property type="match status" value="1"/>
</dbReference>
<sequence>MSGNAGVAEFRNSSWEEGGTLVAIDAEADQSGRLIPKYRVINPGRNSRKSAGYMYLLIYGIVEEKESTQIPKKGKKTFASFPLGVGRSTALPQDLLDAILLLDITVRRTCGSSEMLVYGSNQVSTVLAPWAEILTKGAIFPAIKVCMNVDLVAVDRPQRFRPVFLTITLLTDTGVYKIPRNILDFRMANAVSFNLLVELSIGSDFTNSGVKGIITEDGDHVTTFMIHIGNFLRRNKKEYSVDYCRQKIDKMDLRFALGAVGGLSLHVTVAGRMSNALRAQLGYKSTICYSLMDTNPYLNKVMWKSECSIKKVTAVLQPSIPKEFKVYEDVLIDHTGKIMK</sequence>
<dbReference type="GO" id="GO:0019068">
    <property type="term" value="P:virion assembly"/>
    <property type="evidence" value="ECO:0007669"/>
    <property type="project" value="InterPro"/>
</dbReference>
<evidence type="ECO:0000313" key="8">
    <source>
        <dbReference type="Proteomes" id="UP001251390"/>
    </source>
</evidence>
<dbReference type="GO" id="GO:0044423">
    <property type="term" value="C:virion component"/>
    <property type="evidence" value="ECO:0007669"/>
    <property type="project" value="UniProtKB-KW"/>
</dbReference>
<dbReference type="InterPro" id="IPR042539">
    <property type="entry name" value="Matrix_C"/>
</dbReference>
<dbReference type="InterPro" id="IPR055413">
    <property type="entry name" value="Matrix_Paramyxo_C"/>
</dbReference>
<keyword evidence="4" id="KW-0468">Viral matrix protein</keyword>
<reference evidence="7" key="1">
    <citation type="journal article" date="2022" name="bioRxiv">
        <title>The characterization of multiple novel paramyxovirus species highlights the diverse nature of the subfamily Orthoparamyxovirinae.</title>
        <authorList>
            <person name="Vanmechelen B."/>
            <person name="Meurs S."/>
            <person name="Horemans M."/>
            <person name="Loosen A."/>
            <person name="Maes T.J."/>
            <person name="Laenen L."/>
            <person name="Vergote V."/>
            <person name="Koundouno F.R."/>
            <person name="Magassouba N."/>
            <person name="Konde M.K."/>
            <person name="Conde I.S."/>
            <person name="Carroll M.W."/>
            <person name="Maes P."/>
        </authorList>
    </citation>
    <scope>NUCLEOTIDE SEQUENCE</scope>
    <source>
        <strain evidence="7">GN/Meliandou/Me/1/2018</strain>
    </source>
</reference>
<accession>A0AAE9HWK1</accession>
<evidence type="ECO:0000256" key="3">
    <source>
        <dbReference type="ARBA" id="ARBA00022844"/>
    </source>
</evidence>
<dbReference type="Pfam" id="PF00661">
    <property type="entry name" value="Matrix_Paramyxo_N"/>
    <property type="match status" value="1"/>
</dbReference>
<dbReference type="GO" id="GO:0039660">
    <property type="term" value="F:structural constituent of virion"/>
    <property type="evidence" value="ECO:0007669"/>
    <property type="project" value="UniProtKB-KW"/>
</dbReference>
<protein>
    <recommendedName>
        <fullName evidence="2">Matrix protein</fullName>
    </recommendedName>
</protein>
<evidence type="ECO:0000256" key="2">
    <source>
        <dbReference type="ARBA" id="ARBA00017678"/>
    </source>
</evidence>
<organism evidence="7 8">
    <name type="scientific">Meliandou mastomys virus</name>
    <dbReference type="NCBI Taxonomy" id="2940987"/>
    <lineage>
        <taxon>Viruses</taxon>
        <taxon>Riboviria</taxon>
        <taxon>Orthornavirae</taxon>
        <taxon>Negarnaviricota</taxon>
        <taxon>Haploviricotina</taxon>
        <taxon>Monjiviricetes</taxon>
        <taxon>Mononegavirales</taxon>
        <taxon>Paramyxoviridae</taxon>
        <taxon>Orthoparamyxovirinae</taxon>
        <taxon>Jeilongvirus</taxon>
        <taxon>Jeilongvirus nzerekorense</taxon>
    </lineage>
</organism>
<evidence type="ECO:0000259" key="6">
    <source>
        <dbReference type="Pfam" id="PF23765"/>
    </source>
</evidence>
<feature type="domain" description="Matrix protein C-terminal Paramyxoviridae" evidence="6">
    <location>
        <begin position="176"/>
        <end position="333"/>
    </location>
</feature>
<name>A0AAE9HWK1_9MONO</name>
<evidence type="ECO:0000259" key="5">
    <source>
        <dbReference type="Pfam" id="PF00661"/>
    </source>
</evidence>
<evidence type="ECO:0000313" key="7">
    <source>
        <dbReference type="EMBL" id="UQM99589.1"/>
    </source>
</evidence>
<proteinExistence type="predicted"/>
<dbReference type="EMBL" id="OK623361">
    <property type="protein sequence ID" value="UQM99589.1"/>
    <property type="molecule type" value="Viral_cRNA"/>
</dbReference>
<evidence type="ECO:0000256" key="4">
    <source>
        <dbReference type="ARBA" id="ARBA00023311"/>
    </source>
</evidence>
<dbReference type="Gene3D" id="2.70.20.60">
    <property type="entry name" value="Viral matrix protein, C-terminal domain"/>
    <property type="match status" value="1"/>
</dbReference>
<keyword evidence="3" id="KW-0946">Virion</keyword>